<evidence type="ECO:0000313" key="2">
    <source>
        <dbReference type="EMBL" id="EGZ48578.1"/>
    </source>
</evidence>
<gene>
    <name evidence="2" type="ORF">HMPREF9370_0873</name>
</gene>
<dbReference type="Pfam" id="PF06983">
    <property type="entry name" value="3-dmu-9_3-mt"/>
    <property type="match status" value="1"/>
</dbReference>
<proteinExistence type="predicted"/>
<keyword evidence="3" id="KW-1185">Reference proteome</keyword>
<dbReference type="HOGENOM" id="CLU_046006_17_1_4"/>
<feature type="domain" description="PhnB-like" evidence="1">
    <location>
        <begin position="6"/>
        <end position="143"/>
    </location>
</feature>
<evidence type="ECO:0000313" key="3">
    <source>
        <dbReference type="Proteomes" id="UP000005336"/>
    </source>
</evidence>
<dbReference type="EMBL" id="AGAZ01000033">
    <property type="protein sequence ID" value="EGZ48578.1"/>
    <property type="molecule type" value="Genomic_DNA"/>
</dbReference>
<accession>G4CP64</accession>
<comment type="caution">
    <text evidence="2">The sequence shown here is derived from an EMBL/GenBank/DDBJ whole genome shotgun (WGS) entry which is preliminary data.</text>
</comment>
<dbReference type="SUPFAM" id="SSF54593">
    <property type="entry name" value="Glyoxalase/Bleomycin resistance protein/Dihydroxybiphenyl dioxygenase"/>
    <property type="match status" value="1"/>
</dbReference>
<dbReference type="PANTHER" id="PTHR33990:SF1">
    <property type="entry name" value="PROTEIN YJDN"/>
    <property type="match status" value="1"/>
</dbReference>
<sequence>MENTMKFIPYLYFNGDCAEAIEFYAQLFNAKITDRYTYNDMPPDPDMPPLSEANKQKIMHAQLTIGSQTLMASDIVSELCATGSGYQKPQGIQINISVNTPAEGQRIFNALAEGGTIEMPFEATFFSQGFGIVTDRFGIPWSIDSGEAEPGK</sequence>
<evidence type="ECO:0000259" key="1">
    <source>
        <dbReference type="Pfam" id="PF06983"/>
    </source>
</evidence>
<dbReference type="CDD" id="cd06588">
    <property type="entry name" value="PhnB_like"/>
    <property type="match status" value="1"/>
</dbReference>
<dbReference type="Proteomes" id="UP000005336">
    <property type="component" value="Unassembled WGS sequence"/>
</dbReference>
<protein>
    <submittedName>
        <fullName evidence="2">Glyoxalase</fullName>
    </submittedName>
</protein>
<organism evidence="2 3">
    <name type="scientific">Neisseria wadsworthii 9715</name>
    <dbReference type="NCBI Taxonomy" id="1030841"/>
    <lineage>
        <taxon>Bacteria</taxon>
        <taxon>Pseudomonadati</taxon>
        <taxon>Pseudomonadota</taxon>
        <taxon>Betaproteobacteria</taxon>
        <taxon>Neisseriales</taxon>
        <taxon>Neisseriaceae</taxon>
        <taxon>Neisseria</taxon>
    </lineage>
</organism>
<dbReference type="InterPro" id="IPR028973">
    <property type="entry name" value="PhnB-like"/>
</dbReference>
<dbReference type="PANTHER" id="PTHR33990">
    <property type="entry name" value="PROTEIN YJDN-RELATED"/>
    <property type="match status" value="1"/>
</dbReference>
<dbReference type="PATRIC" id="fig|1030841.3.peg.856"/>
<dbReference type="InterPro" id="IPR029068">
    <property type="entry name" value="Glyas_Bleomycin-R_OHBP_Dase"/>
</dbReference>
<reference evidence="2 3" key="1">
    <citation type="submission" date="2011-06" db="EMBL/GenBank/DDBJ databases">
        <authorList>
            <person name="Muzny D."/>
            <person name="Qin X."/>
            <person name="Deng J."/>
            <person name="Jiang H."/>
            <person name="Liu Y."/>
            <person name="Qu J."/>
            <person name="Song X.-Z."/>
            <person name="Zhang L."/>
            <person name="Thornton R."/>
            <person name="Coyle M."/>
            <person name="Francisco L."/>
            <person name="Jackson L."/>
            <person name="Javaid M."/>
            <person name="Korchina V."/>
            <person name="Kovar C."/>
            <person name="Mata R."/>
            <person name="Mathew T."/>
            <person name="Ngo R."/>
            <person name="Nguyen L."/>
            <person name="Nguyen N."/>
            <person name="Okwuonu G."/>
            <person name="Ongeri F."/>
            <person name="Pham C."/>
            <person name="Simmons D."/>
            <person name="Wilczek-Boney K."/>
            <person name="Hale W."/>
            <person name="Jakkamsetti A."/>
            <person name="Pham P."/>
            <person name="Ruth R."/>
            <person name="San Lucas F."/>
            <person name="Warren J."/>
            <person name="Zhang J."/>
            <person name="Zhao Z."/>
            <person name="Zhou C."/>
            <person name="Zhu D."/>
            <person name="Lee S."/>
            <person name="Bess C."/>
            <person name="Blankenburg K."/>
            <person name="Forbes L."/>
            <person name="Fu Q."/>
            <person name="Gubbala S."/>
            <person name="Hirani K."/>
            <person name="Jayaseelan J.C."/>
            <person name="Lara F."/>
            <person name="Munidasa M."/>
            <person name="Palculict T."/>
            <person name="Patil S."/>
            <person name="Pu L.-L."/>
            <person name="Saada N."/>
            <person name="Tang L."/>
            <person name="Weissenberger G."/>
            <person name="Zhu Y."/>
            <person name="Hemphill L."/>
            <person name="Shang Y."/>
            <person name="Youmans B."/>
            <person name="Ayvaz T."/>
            <person name="Ross M."/>
            <person name="Santibanez J."/>
            <person name="Aqrawi P."/>
            <person name="Gross S."/>
            <person name="Joshi V."/>
            <person name="Fowler G."/>
            <person name="Nazareth L."/>
            <person name="Reid J."/>
            <person name="Worley K."/>
            <person name="Petrosino J."/>
            <person name="Highlander S."/>
            <person name="Gibbs R."/>
        </authorList>
    </citation>
    <scope>NUCLEOTIDE SEQUENCE [LARGE SCALE GENOMIC DNA]</scope>
    <source>
        <strain evidence="2 3">9715</strain>
    </source>
</reference>
<dbReference type="Gene3D" id="3.10.180.10">
    <property type="entry name" value="2,3-Dihydroxybiphenyl 1,2-Dioxygenase, domain 1"/>
    <property type="match status" value="1"/>
</dbReference>
<name>G4CP64_9NEIS</name>
<dbReference type="AlphaFoldDB" id="G4CP64"/>
<dbReference type="STRING" id="1030841.HMPREF9370_0873"/>